<keyword evidence="4 15" id="KW-1003">Cell membrane</keyword>
<evidence type="ECO:0000313" key="18">
    <source>
        <dbReference type="EMBL" id="QLC49594.1"/>
    </source>
</evidence>
<evidence type="ECO:0000256" key="15">
    <source>
        <dbReference type="RuleBase" id="RU369001"/>
    </source>
</evidence>
<comment type="function">
    <text evidence="15">ATP-dependent serine protease that mediates the selective degradation of mutant and abnormal proteins as well as certain short-lived regulatory proteins. Degrades polypeptides processively.</text>
</comment>
<dbReference type="PRINTS" id="PR00830">
    <property type="entry name" value="ENDOLAPTASE"/>
</dbReference>
<dbReference type="GO" id="GO:0005886">
    <property type="term" value="C:plasma membrane"/>
    <property type="evidence" value="ECO:0007669"/>
    <property type="project" value="UniProtKB-SubCell"/>
</dbReference>
<dbReference type="CDD" id="cd00009">
    <property type="entry name" value="AAA"/>
    <property type="match status" value="1"/>
</dbReference>
<dbReference type="GO" id="GO:0004252">
    <property type="term" value="F:serine-type endopeptidase activity"/>
    <property type="evidence" value="ECO:0007669"/>
    <property type="project" value="UniProtKB-UniRule"/>
</dbReference>
<evidence type="ECO:0000259" key="17">
    <source>
        <dbReference type="PROSITE" id="PS51786"/>
    </source>
</evidence>
<dbReference type="KEGG" id="mzi:HWN40_04660"/>
<evidence type="ECO:0000256" key="3">
    <source>
        <dbReference type="ARBA" id="ARBA00022016"/>
    </source>
</evidence>
<dbReference type="GO" id="GO:0006508">
    <property type="term" value="P:proteolysis"/>
    <property type="evidence" value="ECO:0007669"/>
    <property type="project" value="UniProtKB-KW"/>
</dbReference>
<dbReference type="InterPro" id="IPR027065">
    <property type="entry name" value="Lon_Prtase"/>
</dbReference>
<dbReference type="InterPro" id="IPR020568">
    <property type="entry name" value="Ribosomal_Su5_D2-typ_SF"/>
</dbReference>
<dbReference type="Pfam" id="PF05362">
    <property type="entry name" value="Lon_C"/>
    <property type="match status" value="1"/>
</dbReference>
<keyword evidence="10 15" id="KW-0067">ATP-binding</keyword>
<evidence type="ECO:0000256" key="14">
    <source>
        <dbReference type="PROSITE-ProRule" id="PRU01122"/>
    </source>
</evidence>
<gene>
    <name evidence="18" type="primary">lonB</name>
    <name evidence="18" type="ORF">HWN40_04660</name>
</gene>
<organism evidence="18 19">
    <name type="scientific">Methanolobus zinderi</name>
    <dbReference type="NCBI Taxonomy" id="536044"/>
    <lineage>
        <taxon>Archaea</taxon>
        <taxon>Methanobacteriati</taxon>
        <taxon>Methanobacteriota</taxon>
        <taxon>Stenosarchaea group</taxon>
        <taxon>Methanomicrobia</taxon>
        <taxon>Methanosarcinales</taxon>
        <taxon>Methanosarcinaceae</taxon>
        <taxon>Methanolobus</taxon>
    </lineage>
</organism>
<comment type="subcellular location">
    <subcellularLocation>
        <location evidence="1 15">Cell membrane</location>
        <topology evidence="1 15">Multi-pass membrane protein</topology>
    </subcellularLocation>
</comment>
<comment type="similarity">
    <text evidence="2 15">Belongs to the peptidase S16 family. Archaeal LonB subfamily.</text>
</comment>
<protein>
    <recommendedName>
        <fullName evidence="3 15">Archaeal Lon protease</fullName>
        <ecNumber evidence="15">3.4.21.-</ecNumber>
    </recommendedName>
    <alternativeName>
        <fullName evidence="15">ATP-dependent protease La homolog</fullName>
    </alternativeName>
</protein>
<dbReference type="InterPro" id="IPR014721">
    <property type="entry name" value="Ribsml_uS5_D2-typ_fold_subgr"/>
</dbReference>
<evidence type="ECO:0000256" key="7">
    <source>
        <dbReference type="ARBA" id="ARBA00022741"/>
    </source>
</evidence>
<dbReference type="NCBIfam" id="TIGR00764">
    <property type="entry name" value="lon_rel"/>
    <property type="match status" value="1"/>
</dbReference>
<keyword evidence="11 15" id="KW-1133">Transmembrane helix</keyword>
<dbReference type="InterPro" id="IPR004663">
    <property type="entry name" value="Lon_arc"/>
</dbReference>
<dbReference type="OrthoDB" id="64652at2157"/>
<evidence type="ECO:0000256" key="5">
    <source>
        <dbReference type="ARBA" id="ARBA00022670"/>
    </source>
</evidence>
<keyword evidence="19" id="KW-1185">Reference proteome</keyword>
<evidence type="ECO:0000256" key="1">
    <source>
        <dbReference type="ARBA" id="ARBA00004651"/>
    </source>
</evidence>
<evidence type="ECO:0000256" key="11">
    <source>
        <dbReference type="ARBA" id="ARBA00022989"/>
    </source>
</evidence>
<evidence type="ECO:0000256" key="8">
    <source>
        <dbReference type="ARBA" id="ARBA00022801"/>
    </source>
</evidence>
<evidence type="ECO:0000313" key="19">
    <source>
        <dbReference type="Proteomes" id="UP000509594"/>
    </source>
</evidence>
<keyword evidence="12 15" id="KW-0472">Membrane</keyword>
<sequence>MENDTTTSGEEIELYGESFDTTDSIDVPKLLIDQIIGQEHAVEVVKKAASQRRHVMMIGSPGTGKSLLAKAMAELLPKEELQDILAYPNPEDNNNPKIRSVPAGKGREIVMAHKMEAQKKVQSRNMLMMILVFGIIIYSFYVGQLLWGIIAAIMILLLTRQFMPKEELMIPKLIVSNYQKEHASFIDATGTHAGALLGDVRHDPFQSGGLETPAHDRVESGDIHKSHKGVLFIDEINTLSLESQQSLLTALQEREYPITGQSERSSGALVKTEPVPCDFIMVAAGNLDAMEKMHPALRSRIKGYGYELFMRESMEDTPENRKSLVRFVAQEVMRDGHIPPFAKSAVDEVIREAQRRAGRKGHLTLKLRDLGGLVRVAGDIAHSEEVKIVTDKHVLAAKKMARSIEQQLADNYLERKKDYQLFKKLGGAVGRVNGLAVMGGDSGIVLPIMAEVTPSQSSSEGRVIATGMLKDIAKEAVQNVSAVIKNVTGKNVINHDIHIQFIGTYEGVEGDSASISIATAVISALEGIPIDQSVAMTGSLSVRGDVLPIGGVTYKIEAAAQAGIKKVIIPKSNEDDVLIEEAYRDKIEIVPVTSIIEVIEHSLVGPDKNRIVEKLQSLANFKLNLDLPDVVPV</sequence>
<feature type="domain" description="Lon proteolytic" evidence="17">
    <location>
        <begin position="426"/>
        <end position="605"/>
    </location>
</feature>
<evidence type="ECO:0000256" key="12">
    <source>
        <dbReference type="ARBA" id="ARBA00023136"/>
    </source>
</evidence>
<dbReference type="Gene3D" id="3.30.230.10">
    <property type="match status" value="1"/>
</dbReference>
<dbReference type="Gene3D" id="1.10.8.60">
    <property type="match status" value="1"/>
</dbReference>
<dbReference type="GO" id="GO:0006355">
    <property type="term" value="P:regulation of DNA-templated transcription"/>
    <property type="evidence" value="ECO:0007669"/>
    <property type="project" value="InterPro"/>
</dbReference>
<keyword evidence="8 14" id="KW-0378">Hydrolase</keyword>
<dbReference type="Pfam" id="PF00158">
    <property type="entry name" value="Sigma54_activat"/>
    <property type="match status" value="1"/>
</dbReference>
<dbReference type="GO" id="GO:0005524">
    <property type="term" value="F:ATP binding"/>
    <property type="evidence" value="ECO:0007669"/>
    <property type="project" value="UniProtKB-UniRule"/>
</dbReference>
<dbReference type="InterPro" id="IPR000523">
    <property type="entry name" value="Mg_chelatse_chII-like_cat_dom"/>
</dbReference>
<evidence type="ECO:0000256" key="9">
    <source>
        <dbReference type="ARBA" id="ARBA00022825"/>
    </source>
</evidence>
<feature type="transmembrane region" description="Helical" evidence="15">
    <location>
        <begin position="127"/>
        <end position="158"/>
    </location>
</feature>
<comment type="caution">
    <text evidence="15">Lacks conserved residue(s) required for the propagation of feature annotation.</text>
</comment>
<feature type="active site" evidence="14">
    <location>
        <position position="555"/>
    </location>
</feature>
<dbReference type="RefSeq" id="WP_176964650.1">
    <property type="nucleotide sequence ID" value="NZ_CP058215.1"/>
</dbReference>
<dbReference type="GeneID" id="55820941"/>
<evidence type="ECO:0000256" key="4">
    <source>
        <dbReference type="ARBA" id="ARBA00022475"/>
    </source>
</evidence>
<dbReference type="PROSITE" id="PS51786">
    <property type="entry name" value="LON_PROTEOLYTIC"/>
    <property type="match status" value="1"/>
</dbReference>
<dbReference type="InterPro" id="IPR046843">
    <property type="entry name" value="LonB_AAA-LID"/>
</dbReference>
<dbReference type="SUPFAM" id="SSF52540">
    <property type="entry name" value="P-loop containing nucleoside triphosphate hydrolases"/>
    <property type="match status" value="1"/>
</dbReference>
<evidence type="ECO:0000256" key="6">
    <source>
        <dbReference type="ARBA" id="ARBA00022692"/>
    </source>
</evidence>
<dbReference type="GO" id="GO:0004176">
    <property type="term" value="F:ATP-dependent peptidase activity"/>
    <property type="evidence" value="ECO:0007669"/>
    <property type="project" value="UniProtKB-UniRule"/>
</dbReference>
<dbReference type="InterPro" id="IPR003593">
    <property type="entry name" value="AAA+_ATPase"/>
</dbReference>
<dbReference type="InterPro" id="IPR008269">
    <property type="entry name" value="Lon_proteolytic"/>
</dbReference>
<evidence type="ECO:0000256" key="2">
    <source>
        <dbReference type="ARBA" id="ARBA00009579"/>
    </source>
</evidence>
<dbReference type="Pfam" id="PF01078">
    <property type="entry name" value="Mg_chelatase"/>
    <property type="match status" value="1"/>
</dbReference>
<feature type="domain" description="Sigma-54 factor interaction" evidence="16">
    <location>
        <begin position="190"/>
        <end position="311"/>
    </location>
</feature>
<keyword evidence="6 15" id="KW-0812">Transmembrane</keyword>
<keyword evidence="7 15" id="KW-0547">Nucleotide-binding</keyword>
<dbReference type="InterPro" id="IPR027417">
    <property type="entry name" value="P-loop_NTPase"/>
</dbReference>
<keyword evidence="9 14" id="KW-0720">Serine protease</keyword>
<proteinExistence type="inferred from homology"/>
<dbReference type="GO" id="GO:0030163">
    <property type="term" value="P:protein catabolic process"/>
    <property type="evidence" value="ECO:0007669"/>
    <property type="project" value="UniProtKB-UniRule"/>
</dbReference>
<dbReference type="Gene3D" id="3.40.50.300">
    <property type="entry name" value="P-loop containing nucleotide triphosphate hydrolases"/>
    <property type="match status" value="1"/>
</dbReference>
<dbReference type="SMART" id="SM00382">
    <property type="entry name" value="AAA"/>
    <property type="match status" value="1"/>
</dbReference>
<dbReference type="EMBL" id="CP058215">
    <property type="protein sequence ID" value="QLC49594.1"/>
    <property type="molecule type" value="Genomic_DNA"/>
</dbReference>
<dbReference type="AlphaFoldDB" id="A0A7D5EDP6"/>
<dbReference type="InterPro" id="IPR002078">
    <property type="entry name" value="Sigma_54_int"/>
</dbReference>
<dbReference type="EC" id="3.4.21.-" evidence="15"/>
<reference evidence="18 19" key="1">
    <citation type="submission" date="2020-06" db="EMBL/GenBank/DDBJ databases">
        <title>Methanolobus halotolerans sp. nov., isolated from a saline lake Tus in Siberia.</title>
        <authorList>
            <person name="Shen Y."/>
            <person name="Chen S.-C."/>
            <person name="Lai M.-C."/>
            <person name="Huang H.-H."/>
            <person name="Chiu H.-H."/>
            <person name="Tang S.-L."/>
            <person name="Rogozin D.Y."/>
            <person name="Degermendzhy A.G."/>
        </authorList>
    </citation>
    <scope>NUCLEOTIDE SEQUENCE [LARGE SCALE GENOMIC DNA]</scope>
    <source>
        <strain evidence="18 19">DSM 21339</strain>
    </source>
</reference>
<dbReference type="SUPFAM" id="SSF54211">
    <property type="entry name" value="Ribosomal protein S5 domain 2-like"/>
    <property type="match status" value="1"/>
</dbReference>
<dbReference type="Proteomes" id="UP000509594">
    <property type="component" value="Chromosome"/>
</dbReference>
<evidence type="ECO:0000259" key="16">
    <source>
        <dbReference type="PROSITE" id="PS50045"/>
    </source>
</evidence>
<dbReference type="PROSITE" id="PS50045">
    <property type="entry name" value="SIGMA54_INTERACT_4"/>
    <property type="match status" value="1"/>
</dbReference>
<dbReference type="Pfam" id="PF20436">
    <property type="entry name" value="LonB_AAA-LID"/>
    <property type="match status" value="1"/>
</dbReference>
<feature type="active site" evidence="14">
    <location>
        <position position="512"/>
    </location>
</feature>
<evidence type="ECO:0000256" key="13">
    <source>
        <dbReference type="ARBA" id="ARBA00026070"/>
    </source>
</evidence>
<evidence type="ECO:0000256" key="10">
    <source>
        <dbReference type="ARBA" id="ARBA00022840"/>
    </source>
</evidence>
<name>A0A7D5EDP6_9EURY</name>
<keyword evidence="5 14" id="KW-0645">Protease</keyword>
<dbReference type="PANTHER" id="PTHR10046">
    <property type="entry name" value="ATP DEPENDENT LON PROTEASE FAMILY MEMBER"/>
    <property type="match status" value="1"/>
</dbReference>
<comment type="subunit">
    <text evidence="13 15">Homohexamer. Organized in a ring with a central cavity.</text>
</comment>
<accession>A0A7D5EDP6</accession>